<organism evidence="1 2">
    <name type="scientific">Rhabditophanes sp. KR3021</name>
    <dbReference type="NCBI Taxonomy" id="114890"/>
    <lineage>
        <taxon>Eukaryota</taxon>
        <taxon>Metazoa</taxon>
        <taxon>Ecdysozoa</taxon>
        <taxon>Nematoda</taxon>
        <taxon>Chromadorea</taxon>
        <taxon>Rhabditida</taxon>
        <taxon>Tylenchina</taxon>
        <taxon>Panagrolaimomorpha</taxon>
        <taxon>Strongyloidoidea</taxon>
        <taxon>Alloionematidae</taxon>
        <taxon>Rhabditophanes</taxon>
    </lineage>
</organism>
<accession>A0AC35UB98</accession>
<proteinExistence type="predicted"/>
<evidence type="ECO:0000313" key="1">
    <source>
        <dbReference type="Proteomes" id="UP000095286"/>
    </source>
</evidence>
<protein>
    <submittedName>
        <fullName evidence="2">Transmembrane protein</fullName>
    </submittedName>
</protein>
<dbReference type="WBParaSite" id="RSKR_0000964700.1">
    <property type="protein sequence ID" value="RSKR_0000964700.1"/>
    <property type="gene ID" value="RSKR_0000964700"/>
</dbReference>
<name>A0AC35UB98_9BILA</name>
<evidence type="ECO:0000313" key="2">
    <source>
        <dbReference type="WBParaSite" id="RSKR_0000964700.1"/>
    </source>
</evidence>
<dbReference type="Proteomes" id="UP000095286">
    <property type="component" value="Unplaced"/>
</dbReference>
<reference evidence="2" key="1">
    <citation type="submission" date="2016-11" db="UniProtKB">
        <authorList>
            <consortium name="WormBaseParasite"/>
        </authorList>
    </citation>
    <scope>IDENTIFICATION</scope>
    <source>
        <strain evidence="2">KR3021</strain>
    </source>
</reference>
<sequence>MRSNNQITTSPPVGKSANVTAIFVSPNGTIINPRNSSKPLSATFGIKAISIDNIQINDRNRPYNPTKAYEEKPTSIGGHLKTLWIISIAAAIALTLLRRPKFDRSAVVSYRKPDELEQLFSERKRRYHEDQHPQLVRQQHVQEKAPSRIEKEFMLLKKPSLQVDDTFPAKKIIRKVSL</sequence>